<feature type="region of interest" description="Disordered" evidence="1">
    <location>
        <begin position="185"/>
        <end position="214"/>
    </location>
</feature>
<name>A0A8T0V996_PANVG</name>
<protein>
    <submittedName>
        <fullName evidence="2">Uncharacterized protein</fullName>
    </submittedName>
</protein>
<accession>A0A8T0V996</accession>
<comment type="caution">
    <text evidence="2">The sequence shown here is derived from an EMBL/GenBank/DDBJ whole genome shotgun (WGS) entry which is preliminary data.</text>
</comment>
<dbReference type="AlphaFoldDB" id="A0A8T0V996"/>
<feature type="compositionally biased region" description="Low complexity" evidence="1">
    <location>
        <begin position="51"/>
        <end position="76"/>
    </location>
</feature>
<gene>
    <name evidence="2" type="ORF">PVAP13_3KG558466</name>
</gene>
<feature type="compositionally biased region" description="Basic and acidic residues" evidence="1">
    <location>
        <begin position="253"/>
        <end position="269"/>
    </location>
</feature>
<sequence length="373" mass="40623">MAAQLRRLRSSSLASTDAPCRSRSRRSCASPSASSYVSLRQASRCPSTCQRTSSPASSTLTRRSASSSSRGRTPPSVGRQTGFSTARSSSSGCRCTPGARTASVKLSATAAPSTTSTPCPSLRRTRSFFSAGWVWMWSPDQLPRSKLVTFFPERAGRSDHGAAATPPKGGMAVLLFHLDRCLDWSPQPPSRTPSSRASGMPSSTSSDDHREPRRCWADNINARGRPADDLILRGHHDFGGRYRSRSPAPHGRHHDDRVPYGLESRDRSSTRSPPSPSRGRRDDEGWERRRSRSPGRLHHGADRSPVASRTSWEESVPVRTGHGAFTPAASPPSPHHRQAPPTLTLSWITSLVSARVQNCATASLFSRCRTRCC</sequence>
<dbReference type="Proteomes" id="UP000823388">
    <property type="component" value="Chromosome 3K"/>
</dbReference>
<feature type="region of interest" description="Disordered" evidence="1">
    <location>
        <begin position="240"/>
        <end position="341"/>
    </location>
</feature>
<proteinExistence type="predicted"/>
<evidence type="ECO:0000256" key="1">
    <source>
        <dbReference type="SAM" id="MobiDB-lite"/>
    </source>
</evidence>
<feature type="compositionally biased region" description="Basic and acidic residues" evidence="1">
    <location>
        <begin position="279"/>
        <end position="288"/>
    </location>
</feature>
<dbReference type="EMBL" id="CM029041">
    <property type="protein sequence ID" value="KAG2630927.1"/>
    <property type="molecule type" value="Genomic_DNA"/>
</dbReference>
<feature type="compositionally biased region" description="Low complexity" evidence="1">
    <location>
        <begin position="1"/>
        <end position="35"/>
    </location>
</feature>
<keyword evidence="3" id="KW-1185">Reference proteome</keyword>
<feature type="compositionally biased region" description="Polar residues" evidence="1">
    <location>
        <begin position="78"/>
        <end position="93"/>
    </location>
</feature>
<reference evidence="2" key="1">
    <citation type="submission" date="2020-05" db="EMBL/GenBank/DDBJ databases">
        <title>WGS assembly of Panicum virgatum.</title>
        <authorList>
            <person name="Lovell J.T."/>
            <person name="Jenkins J."/>
            <person name="Shu S."/>
            <person name="Juenger T.E."/>
            <person name="Schmutz J."/>
        </authorList>
    </citation>
    <scope>NUCLEOTIDE SEQUENCE</scope>
    <source>
        <strain evidence="2">AP13</strain>
    </source>
</reference>
<evidence type="ECO:0000313" key="2">
    <source>
        <dbReference type="EMBL" id="KAG2630927.1"/>
    </source>
</evidence>
<evidence type="ECO:0000313" key="3">
    <source>
        <dbReference type="Proteomes" id="UP000823388"/>
    </source>
</evidence>
<organism evidence="2 3">
    <name type="scientific">Panicum virgatum</name>
    <name type="common">Blackwell switchgrass</name>
    <dbReference type="NCBI Taxonomy" id="38727"/>
    <lineage>
        <taxon>Eukaryota</taxon>
        <taxon>Viridiplantae</taxon>
        <taxon>Streptophyta</taxon>
        <taxon>Embryophyta</taxon>
        <taxon>Tracheophyta</taxon>
        <taxon>Spermatophyta</taxon>
        <taxon>Magnoliopsida</taxon>
        <taxon>Liliopsida</taxon>
        <taxon>Poales</taxon>
        <taxon>Poaceae</taxon>
        <taxon>PACMAD clade</taxon>
        <taxon>Panicoideae</taxon>
        <taxon>Panicodae</taxon>
        <taxon>Paniceae</taxon>
        <taxon>Panicinae</taxon>
        <taxon>Panicum</taxon>
        <taxon>Panicum sect. Hiantes</taxon>
    </lineage>
</organism>
<feature type="compositionally biased region" description="Basic residues" evidence="1">
    <location>
        <begin position="289"/>
        <end position="298"/>
    </location>
</feature>
<feature type="region of interest" description="Disordered" evidence="1">
    <location>
        <begin position="1"/>
        <end position="95"/>
    </location>
</feature>
<feature type="compositionally biased region" description="Polar residues" evidence="1">
    <location>
        <begin position="36"/>
        <end position="50"/>
    </location>
</feature>